<dbReference type="AlphaFoldDB" id="A0A8K0SFY2"/>
<evidence type="ECO:0000313" key="3">
    <source>
        <dbReference type="Proteomes" id="UP000813444"/>
    </source>
</evidence>
<dbReference type="PANTHER" id="PTHR13271">
    <property type="entry name" value="UNCHARACTERIZED PUTATIVE METHYLTRANSFERASE"/>
    <property type="match status" value="1"/>
</dbReference>
<dbReference type="InterPro" id="IPR050600">
    <property type="entry name" value="SETD3_SETD6_MTase"/>
</dbReference>
<dbReference type="OrthoDB" id="441812at2759"/>
<proteinExistence type="predicted"/>
<dbReference type="SUPFAM" id="SSF82199">
    <property type="entry name" value="SET domain"/>
    <property type="match status" value="1"/>
</dbReference>
<feature type="domain" description="SET" evidence="1">
    <location>
        <begin position="16"/>
        <end position="220"/>
    </location>
</feature>
<dbReference type="PANTHER" id="PTHR13271:SF137">
    <property type="entry name" value="SET DOMAIN-CONTAINING PROTEIN"/>
    <property type="match status" value="1"/>
</dbReference>
<dbReference type="InterPro" id="IPR046341">
    <property type="entry name" value="SET_dom_sf"/>
</dbReference>
<gene>
    <name evidence="2" type="ORF">B0I35DRAFT_453906</name>
</gene>
<dbReference type="Proteomes" id="UP000813444">
    <property type="component" value="Unassembled WGS sequence"/>
</dbReference>
<dbReference type="Gene3D" id="3.90.1410.10">
    <property type="entry name" value="set domain protein methyltransferase, domain 1"/>
    <property type="match status" value="1"/>
</dbReference>
<organism evidence="2 3">
    <name type="scientific">Stachybotrys elegans</name>
    <dbReference type="NCBI Taxonomy" id="80388"/>
    <lineage>
        <taxon>Eukaryota</taxon>
        <taxon>Fungi</taxon>
        <taxon>Dikarya</taxon>
        <taxon>Ascomycota</taxon>
        <taxon>Pezizomycotina</taxon>
        <taxon>Sordariomycetes</taxon>
        <taxon>Hypocreomycetidae</taxon>
        <taxon>Hypocreales</taxon>
        <taxon>Stachybotryaceae</taxon>
        <taxon>Stachybotrys</taxon>
    </lineage>
</organism>
<keyword evidence="3" id="KW-1185">Reference proteome</keyword>
<evidence type="ECO:0000259" key="1">
    <source>
        <dbReference type="PROSITE" id="PS50280"/>
    </source>
</evidence>
<sequence length="367" mass="42135">MDDLMLWAQNEGVELQGIRVTRIPGRGMGVVATRDIEEGTVVMTIPIHIIRSLHTLPQSISEMLPPDMSIQGLLAAQLALRDEGVNHLLGVMPDMEGMEEALPFMWPGELQDMLPSEAKTILAQKQTSFNSDWSMFHSSFPDTSQQQYRYAWFLVNSRTFYYETPETMLYPWHDRLALLPVADMFNHADVGCSVSYSTDGYNITADRAYSTGQELYTSYGKHSNDFLLAEYGFMTQDNRWDRICLEDYIVPRLSARQHALLEEQDRLTGFMLHKVQASNADLWFALRLLSSASLTTWKSFDSGEEDGEGTLEKARNLLKMLLMEYMDHIKHRKRDLQTIKVGTESQRQVLAQRWEQVEEMAKEALML</sequence>
<accession>A0A8K0SFY2</accession>
<comment type="caution">
    <text evidence="2">The sequence shown here is derived from an EMBL/GenBank/DDBJ whole genome shotgun (WGS) entry which is preliminary data.</text>
</comment>
<protein>
    <submittedName>
        <fullName evidence="2">SET domain-containing protein</fullName>
    </submittedName>
</protein>
<dbReference type="PROSITE" id="PS50280">
    <property type="entry name" value="SET"/>
    <property type="match status" value="1"/>
</dbReference>
<dbReference type="GO" id="GO:0016279">
    <property type="term" value="F:protein-lysine N-methyltransferase activity"/>
    <property type="evidence" value="ECO:0007669"/>
    <property type="project" value="TreeGrafter"/>
</dbReference>
<dbReference type="InterPro" id="IPR001214">
    <property type="entry name" value="SET_dom"/>
</dbReference>
<reference evidence="2" key="1">
    <citation type="journal article" date="2021" name="Nat. Commun.">
        <title>Genetic determinants of endophytism in the Arabidopsis root mycobiome.</title>
        <authorList>
            <person name="Mesny F."/>
            <person name="Miyauchi S."/>
            <person name="Thiergart T."/>
            <person name="Pickel B."/>
            <person name="Atanasova L."/>
            <person name="Karlsson M."/>
            <person name="Huettel B."/>
            <person name="Barry K.W."/>
            <person name="Haridas S."/>
            <person name="Chen C."/>
            <person name="Bauer D."/>
            <person name="Andreopoulos W."/>
            <person name="Pangilinan J."/>
            <person name="LaButti K."/>
            <person name="Riley R."/>
            <person name="Lipzen A."/>
            <person name="Clum A."/>
            <person name="Drula E."/>
            <person name="Henrissat B."/>
            <person name="Kohler A."/>
            <person name="Grigoriev I.V."/>
            <person name="Martin F.M."/>
            <person name="Hacquard S."/>
        </authorList>
    </citation>
    <scope>NUCLEOTIDE SEQUENCE</scope>
    <source>
        <strain evidence="2">MPI-CAGE-CH-0235</strain>
    </source>
</reference>
<dbReference type="EMBL" id="JAGPNK010000015">
    <property type="protein sequence ID" value="KAH7308710.1"/>
    <property type="molecule type" value="Genomic_DNA"/>
</dbReference>
<dbReference type="Pfam" id="PF00856">
    <property type="entry name" value="SET"/>
    <property type="match status" value="1"/>
</dbReference>
<name>A0A8K0SFY2_9HYPO</name>
<evidence type="ECO:0000313" key="2">
    <source>
        <dbReference type="EMBL" id="KAH7308710.1"/>
    </source>
</evidence>